<dbReference type="EMBL" id="JAXCGZ010005908">
    <property type="protein sequence ID" value="KAK7080467.1"/>
    <property type="molecule type" value="Genomic_DNA"/>
</dbReference>
<evidence type="ECO:0000313" key="1">
    <source>
        <dbReference type="EMBL" id="KAK7080467.1"/>
    </source>
</evidence>
<gene>
    <name evidence="1" type="ORF">SK128_013829</name>
</gene>
<evidence type="ECO:0000313" key="2">
    <source>
        <dbReference type="Proteomes" id="UP001381693"/>
    </source>
</evidence>
<comment type="caution">
    <text evidence="1">The sequence shown here is derived from an EMBL/GenBank/DDBJ whole genome shotgun (WGS) entry which is preliminary data.</text>
</comment>
<feature type="non-terminal residue" evidence="1">
    <location>
        <position position="57"/>
    </location>
</feature>
<dbReference type="Proteomes" id="UP001381693">
    <property type="component" value="Unassembled WGS sequence"/>
</dbReference>
<organism evidence="1 2">
    <name type="scientific">Halocaridina rubra</name>
    <name type="common">Hawaiian red shrimp</name>
    <dbReference type="NCBI Taxonomy" id="373956"/>
    <lineage>
        <taxon>Eukaryota</taxon>
        <taxon>Metazoa</taxon>
        <taxon>Ecdysozoa</taxon>
        <taxon>Arthropoda</taxon>
        <taxon>Crustacea</taxon>
        <taxon>Multicrustacea</taxon>
        <taxon>Malacostraca</taxon>
        <taxon>Eumalacostraca</taxon>
        <taxon>Eucarida</taxon>
        <taxon>Decapoda</taxon>
        <taxon>Pleocyemata</taxon>
        <taxon>Caridea</taxon>
        <taxon>Atyoidea</taxon>
        <taxon>Atyidae</taxon>
        <taxon>Halocaridina</taxon>
    </lineage>
</organism>
<reference evidence="1 2" key="1">
    <citation type="submission" date="2023-11" db="EMBL/GenBank/DDBJ databases">
        <title>Halocaridina rubra genome assembly.</title>
        <authorList>
            <person name="Smith C."/>
        </authorList>
    </citation>
    <scope>NUCLEOTIDE SEQUENCE [LARGE SCALE GENOMIC DNA]</scope>
    <source>
        <strain evidence="1">EP-1</strain>
        <tissue evidence="1">Whole</tissue>
    </source>
</reference>
<name>A0AAN9ADK3_HALRR</name>
<accession>A0AAN9ADK3</accession>
<feature type="non-terminal residue" evidence="1">
    <location>
        <position position="1"/>
    </location>
</feature>
<proteinExistence type="predicted"/>
<sequence>NESRMGTGNVIDEEISKLKYIKGDVKGFAIVFQKKIQYASEIRLEVTSGSYLKEAAL</sequence>
<protein>
    <submittedName>
        <fullName evidence="1">Uncharacterized protein</fullName>
    </submittedName>
</protein>
<dbReference type="AlphaFoldDB" id="A0AAN9ADK3"/>
<keyword evidence="2" id="KW-1185">Reference proteome</keyword>